<dbReference type="SMART" id="SM00414">
    <property type="entry name" value="H2A"/>
    <property type="match status" value="1"/>
</dbReference>
<dbReference type="PRINTS" id="PR00620">
    <property type="entry name" value="HISTONEH2A"/>
</dbReference>
<keyword evidence="1" id="KW-0539">Nucleus</keyword>
<keyword evidence="1" id="KW-0158">Chromosome</keyword>
<keyword evidence="2" id="KW-1185">Reference proteome</keyword>
<protein>
    <recommendedName>
        <fullName evidence="1">Histone H2A</fullName>
    </recommendedName>
</protein>
<dbReference type="Proteomes" id="UP001652662">
    <property type="component" value="Chromosome X"/>
</dbReference>
<organism evidence="2 3">
    <name type="scientific">Equus przewalskii</name>
    <name type="common">Przewalski's horse</name>
    <name type="synonym">Equus caballus przewalskii</name>
    <dbReference type="NCBI Taxonomy" id="9798"/>
    <lineage>
        <taxon>Eukaryota</taxon>
        <taxon>Metazoa</taxon>
        <taxon>Chordata</taxon>
        <taxon>Craniata</taxon>
        <taxon>Vertebrata</taxon>
        <taxon>Euteleostomi</taxon>
        <taxon>Mammalia</taxon>
        <taxon>Eutheria</taxon>
        <taxon>Laurasiatheria</taxon>
        <taxon>Perissodactyla</taxon>
        <taxon>Equidae</taxon>
        <taxon>Equus</taxon>
    </lineage>
</organism>
<comment type="similarity">
    <text evidence="1">Belongs to the histone H2A family.</text>
</comment>
<dbReference type="RefSeq" id="XP_008535166.1">
    <property type="nucleotide sequence ID" value="XM_008536944.1"/>
</dbReference>
<dbReference type="InterPro" id="IPR009072">
    <property type="entry name" value="Histone-fold"/>
</dbReference>
<dbReference type="SUPFAM" id="SSF47113">
    <property type="entry name" value="Histone-fold"/>
    <property type="match status" value="1"/>
</dbReference>
<comment type="subunit">
    <text evidence="1">The nucleosome is a histone octamer containing two molecules each of H2A, H2B, H3 and H4 assembled in one H3-H4 heterotetramer and two H2A-H2B heterodimers. The octamer wraps approximately 147 bp of DNA.</text>
</comment>
<keyword evidence="1" id="KW-0238">DNA-binding</keyword>
<evidence type="ECO:0000313" key="3">
    <source>
        <dbReference type="RefSeq" id="XP_008535166.1"/>
    </source>
</evidence>
<evidence type="ECO:0000313" key="2">
    <source>
        <dbReference type="Proteomes" id="UP001652662"/>
    </source>
</evidence>
<reference evidence="3" key="1">
    <citation type="submission" date="2025-08" db="UniProtKB">
        <authorList>
            <consortium name="RefSeq"/>
        </authorList>
    </citation>
    <scope>IDENTIFICATION</scope>
    <source>
        <tissue evidence="3">Blood</tissue>
    </source>
</reference>
<dbReference type="PANTHER" id="PTHR23430">
    <property type="entry name" value="HISTONE H2A"/>
    <property type="match status" value="1"/>
</dbReference>
<dbReference type="InterPro" id="IPR002119">
    <property type="entry name" value="Histone_H2A"/>
</dbReference>
<accession>A0ABM2FGS7</accession>
<proteinExistence type="inferred from homology"/>
<dbReference type="GeneID" id="103562039"/>
<gene>
    <name evidence="3" type="primary">LOC103562039</name>
</gene>
<sequence>MSGKRSCQNYKLMKQTFSCSAKTKLQFPVSHVDRLQQENHSAQHLSLSTQVFLPAILKYVTNNILEWVGNEAHNSCRIRKAVANNQQLSHLFEDDTDSQVNEMF</sequence>
<evidence type="ECO:0000256" key="1">
    <source>
        <dbReference type="RuleBase" id="RU003767"/>
    </source>
</evidence>
<keyword evidence="1" id="KW-0544">Nucleosome core</keyword>
<dbReference type="Gene3D" id="1.10.20.10">
    <property type="entry name" value="Histone, subunit A"/>
    <property type="match status" value="1"/>
</dbReference>
<comment type="subcellular location">
    <subcellularLocation>
        <location evidence="1">Nucleus</location>
    </subcellularLocation>
</comment>
<name>A0ABM2FGS7_EQUPR</name>